<dbReference type="GO" id="GO:0009279">
    <property type="term" value="C:cell outer membrane"/>
    <property type="evidence" value="ECO:0007669"/>
    <property type="project" value="UniProtKB-SubCell"/>
</dbReference>
<evidence type="ECO:0000256" key="5">
    <source>
        <dbReference type="ARBA" id="ARBA00022448"/>
    </source>
</evidence>
<dbReference type="OrthoDB" id="5296388at2"/>
<keyword evidence="5" id="KW-0813">Transport</keyword>
<dbReference type="RefSeq" id="WP_129967680.1">
    <property type="nucleotide sequence ID" value="NZ_JACCEW010000001.1"/>
</dbReference>
<dbReference type="Pfam" id="PF03550">
    <property type="entry name" value="LolB"/>
    <property type="match status" value="1"/>
</dbReference>
<keyword evidence="7" id="KW-0653">Protein transport</keyword>
<name>A0A853FCD0_9BURK</name>
<keyword evidence="12 14" id="KW-0449">Lipoprotein</keyword>
<evidence type="ECO:0000256" key="9">
    <source>
        <dbReference type="ARBA" id="ARBA00023139"/>
    </source>
</evidence>
<evidence type="ECO:0000313" key="15">
    <source>
        <dbReference type="Proteomes" id="UP000580517"/>
    </source>
</evidence>
<comment type="subcellular location">
    <subcellularLocation>
        <location evidence="1">Cell outer membrane</location>
        <topology evidence="1">Lipid-anchor</topology>
    </subcellularLocation>
</comment>
<dbReference type="CDD" id="cd16326">
    <property type="entry name" value="LolB"/>
    <property type="match status" value="1"/>
</dbReference>
<dbReference type="EMBL" id="JACCEW010000001">
    <property type="protein sequence ID" value="NYT35716.1"/>
    <property type="molecule type" value="Genomic_DNA"/>
</dbReference>
<evidence type="ECO:0000256" key="3">
    <source>
        <dbReference type="ARBA" id="ARBA00011245"/>
    </source>
</evidence>
<evidence type="ECO:0000256" key="8">
    <source>
        <dbReference type="ARBA" id="ARBA00023136"/>
    </source>
</evidence>
<comment type="caution">
    <text evidence="14">The sequence shown here is derived from an EMBL/GenBank/DDBJ whole genome shotgun (WGS) entry which is preliminary data.</text>
</comment>
<keyword evidence="15" id="KW-1185">Reference proteome</keyword>
<protein>
    <recommendedName>
        <fullName evidence="4">Outer-membrane lipoprotein LolB</fullName>
    </recommendedName>
</protein>
<dbReference type="SUPFAM" id="SSF89392">
    <property type="entry name" value="Prokaryotic lipoproteins and lipoprotein localization factors"/>
    <property type="match status" value="1"/>
</dbReference>
<evidence type="ECO:0000256" key="12">
    <source>
        <dbReference type="ARBA" id="ARBA00023288"/>
    </source>
</evidence>
<keyword evidence="11" id="KW-0998">Cell outer membrane</keyword>
<reference evidence="14 15" key="1">
    <citation type="submission" date="2020-07" db="EMBL/GenBank/DDBJ databases">
        <title>Taxonomic revisions and descriptions of new bacterial species based on genomic comparisons in the high-G+C-content subgroup of the family Alcaligenaceae.</title>
        <authorList>
            <person name="Szabo A."/>
            <person name="Felfoldi T."/>
        </authorList>
    </citation>
    <scope>NUCLEOTIDE SEQUENCE [LARGE SCALE GENOMIC DNA]</scope>
    <source>
        <strain evidence="14 15">DSM 25264</strain>
    </source>
</reference>
<keyword evidence="8" id="KW-0472">Membrane</keyword>
<comment type="similarity">
    <text evidence="2">Belongs to the LolB family.</text>
</comment>
<gene>
    <name evidence="14" type="primary">lolB</name>
    <name evidence="14" type="ORF">H0A68_02440</name>
</gene>
<dbReference type="GO" id="GO:0015031">
    <property type="term" value="P:protein transport"/>
    <property type="evidence" value="ECO:0007669"/>
    <property type="project" value="UniProtKB-KW"/>
</dbReference>
<keyword evidence="10" id="KW-0143">Chaperone</keyword>
<dbReference type="InterPro" id="IPR004565">
    <property type="entry name" value="OM_lipoprot_LolB"/>
</dbReference>
<evidence type="ECO:0000256" key="10">
    <source>
        <dbReference type="ARBA" id="ARBA00023186"/>
    </source>
</evidence>
<evidence type="ECO:0000256" key="4">
    <source>
        <dbReference type="ARBA" id="ARBA00016202"/>
    </source>
</evidence>
<feature type="chain" id="PRO_5032942573" description="Outer-membrane lipoprotein LolB" evidence="13">
    <location>
        <begin position="27"/>
        <end position="194"/>
    </location>
</feature>
<evidence type="ECO:0000256" key="11">
    <source>
        <dbReference type="ARBA" id="ARBA00023237"/>
    </source>
</evidence>
<evidence type="ECO:0000256" key="13">
    <source>
        <dbReference type="SAM" id="SignalP"/>
    </source>
</evidence>
<organism evidence="14 15">
    <name type="scientific">Allopusillimonas soli</name>
    <dbReference type="NCBI Taxonomy" id="659016"/>
    <lineage>
        <taxon>Bacteria</taxon>
        <taxon>Pseudomonadati</taxon>
        <taxon>Pseudomonadota</taxon>
        <taxon>Betaproteobacteria</taxon>
        <taxon>Burkholderiales</taxon>
        <taxon>Alcaligenaceae</taxon>
        <taxon>Allopusillimonas</taxon>
    </lineage>
</organism>
<evidence type="ECO:0000256" key="2">
    <source>
        <dbReference type="ARBA" id="ARBA00009696"/>
    </source>
</evidence>
<dbReference type="NCBIfam" id="TIGR00548">
    <property type="entry name" value="lolB"/>
    <property type="match status" value="1"/>
</dbReference>
<comment type="subunit">
    <text evidence="3">Monomer.</text>
</comment>
<sequence length="194" mass="20579">MMPAWLNRSKAALVAAAAALVLAACATPPKIGGKPGEGVFERTGRFAMNVGYANGQRDALQGGFAWRDAGTRLTLDLANPLGSTLARIEVTPGRATVTRSNGEQEQAATADGLVEKVLGSPLPVSGLRYWLRGQTGPQAVSALEKNEAGQPVSFTQDGWRVRLSRYDALGPGMLQLNRRDANRDISARLVVNPN</sequence>
<dbReference type="AlphaFoldDB" id="A0A853FCD0"/>
<evidence type="ECO:0000256" key="1">
    <source>
        <dbReference type="ARBA" id="ARBA00004459"/>
    </source>
</evidence>
<evidence type="ECO:0000256" key="6">
    <source>
        <dbReference type="ARBA" id="ARBA00022729"/>
    </source>
</evidence>
<proteinExistence type="inferred from homology"/>
<feature type="signal peptide" evidence="13">
    <location>
        <begin position="1"/>
        <end position="26"/>
    </location>
</feature>
<evidence type="ECO:0000313" key="14">
    <source>
        <dbReference type="EMBL" id="NYT35716.1"/>
    </source>
</evidence>
<dbReference type="Proteomes" id="UP000580517">
    <property type="component" value="Unassembled WGS sequence"/>
</dbReference>
<accession>A0A853FCD0</accession>
<evidence type="ECO:0000256" key="7">
    <source>
        <dbReference type="ARBA" id="ARBA00022927"/>
    </source>
</evidence>
<keyword evidence="6 13" id="KW-0732">Signal</keyword>
<dbReference type="Gene3D" id="2.50.20.10">
    <property type="entry name" value="Lipoprotein localisation LolA/LolB/LppX"/>
    <property type="match status" value="1"/>
</dbReference>
<dbReference type="InterPro" id="IPR029046">
    <property type="entry name" value="LolA/LolB/LppX"/>
</dbReference>
<keyword evidence="9" id="KW-0564">Palmitate</keyword>